<dbReference type="NCBIfam" id="TIGR02495">
    <property type="entry name" value="NrdG2"/>
    <property type="match status" value="1"/>
</dbReference>
<sequence length="231" mass="25130">MGIKGFQGTSLLDFPGRIASLVFVGGCNLSCPFCHNPALVKAPESLPDYPLEPLFEELKQRRSFIDGVVISGGEPTLYPGLSDLMRGIKDLGLLVKLDTNGLRPDVVAGVLEQGLADMVALDLKTSPERYGELHCAPVDGSPLRESVALLLRDSVACEFRTTCVPGLVQEADIHVLGTLLQGAGSWVLQQFVPHYCMDDGYRAIEPYPASFLEHFAELARRYVPCVMLRGV</sequence>
<dbReference type="RefSeq" id="WP_072286877.1">
    <property type="nucleotide sequence ID" value="NZ_CP015518.1"/>
</dbReference>
<dbReference type="EMBL" id="CP015518">
    <property type="protein sequence ID" value="APG25027.1"/>
    <property type="molecule type" value="Genomic_DNA"/>
</dbReference>
<keyword evidence="2" id="KW-0004">4Fe-4S</keyword>
<dbReference type="InterPro" id="IPR034457">
    <property type="entry name" value="Organic_radical-activating"/>
</dbReference>
<dbReference type="InterPro" id="IPR058240">
    <property type="entry name" value="rSAM_sf"/>
</dbReference>
<dbReference type="AlphaFoldDB" id="A0A1L3GGH6"/>
<organism evidence="8 9">
    <name type="scientific">Syntrophotalea acetylenica</name>
    <name type="common">Pelobacter acetylenicus</name>
    <dbReference type="NCBI Taxonomy" id="29542"/>
    <lineage>
        <taxon>Bacteria</taxon>
        <taxon>Pseudomonadati</taxon>
        <taxon>Thermodesulfobacteriota</taxon>
        <taxon>Desulfuromonadia</taxon>
        <taxon>Desulfuromonadales</taxon>
        <taxon>Syntrophotaleaceae</taxon>
        <taxon>Syntrophotalea</taxon>
    </lineage>
</organism>
<evidence type="ECO:0000256" key="3">
    <source>
        <dbReference type="ARBA" id="ARBA00022691"/>
    </source>
</evidence>
<dbReference type="CDD" id="cd01335">
    <property type="entry name" value="Radical_SAM"/>
    <property type="match status" value="1"/>
</dbReference>
<dbReference type="Proteomes" id="UP000182264">
    <property type="component" value="Chromosome"/>
</dbReference>
<dbReference type="GO" id="GO:0046872">
    <property type="term" value="F:metal ion binding"/>
    <property type="evidence" value="ECO:0007669"/>
    <property type="project" value="UniProtKB-KW"/>
</dbReference>
<dbReference type="InterPro" id="IPR013785">
    <property type="entry name" value="Aldolase_TIM"/>
</dbReference>
<evidence type="ECO:0000256" key="5">
    <source>
        <dbReference type="ARBA" id="ARBA00023004"/>
    </source>
</evidence>
<keyword evidence="9" id="KW-1185">Reference proteome</keyword>
<gene>
    <name evidence="8" type="ORF">A7E75_08365</name>
</gene>
<dbReference type="SFLD" id="SFLDG01094">
    <property type="entry name" value="Uncharacterised_Radical_SAM_Su"/>
    <property type="match status" value="1"/>
</dbReference>
<evidence type="ECO:0000256" key="6">
    <source>
        <dbReference type="ARBA" id="ARBA00023014"/>
    </source>
</evidence>
<keyword evidence="4" id="KW-0479">Metal-binding</keyword>
<dbReference type="PROSITE" id="PS51918">
    <property type="entry name" value="RADICAL_SAM"/>
    <property type="match status" value="1"/>
</dbReference>
<dbReference type="Gene3D" id="3.20.20.70">
    <property type="entry name" value="Aldolase class I"/>
    <property type="match status" value="1"/>
</dbReference>
<name>A0A1L3GGH6_SYNAC</name>
<keyword evidence="5" id="KW-0408">Iron</keyword>
<evidence type="ECO:0000256" key="4">
    <source>
        <dbReference type="ARBA" id="ARBA00022723"/>
    </source>
</evidence>
<dbReference type="Pfam" id="PF04055">
    <property type="entry name" value="Radical_SAM"/>
    <property type="match status" value="1"/>
</dbReference>
<keyword evidence="6" id="KW-0411">Iron-sulfur</keyword>
<feature type="domain" description="Radical SAM core" evidence="7">
    <location>
        <begin position="13"/>
        <end position="225"/>
    </location>
</feature>
<keyword evidence="3" id="KW-0949">S-adenosyl-L-methionine</keyword>
<dbReference type="GO" id="GO:0051539">
    <property type="term" value="F:4 iron, 4 sulfur cluster binding"/>
    <property type="evidence" value="ECO:0007669"/>
    <property type="project" value="UniProtKB-KW"/>
</dbReference>
<dbReference type="PANTHER" id="PTHR30352:SF13">
    <property type="entry name" value="GLYCYL-RADICAL ENZYME ACTIVATING ENZYME YJJW-RELATED"/>
    <property type="match status" value="1"/>
</dbReference>
<evidence type="ECO:0000313" key="8">
    <source>
        <dbReference type="EMBL" id="APG25027.1"/>
    </source>
</evidence>
<comment type="cofactor">
    <cofactor evidence="1">
        <name>[4Fe-4S] cluster</name>
        <dbReference type="ChEBI" id="CHEBI:49883"/>
    </cofactor>
</comment>
<evidence type="ECO:0000256" key="2">
    <source>
        <dbReference type="ARBA" id="ARBA00022485"/>
    </source>
</evidence>
<dbReference type="PANTHER" id="PTHR30352">
    <property type="entry name" value="PYRUVATE FORMATE-LYASE-ACTIVATING ENZYME"/>
    <property type="match status" value="1"/>
</dbReference>
<protein>
    <submittedName>
        <fullName evidence="8">Anaerobic ribonucleoside-triphosphate reductase activating protein</fullName>
    </submittedName>
</protein>
<evidence type="ECO:0000313" key="9">
    <source>
        <dbReference type="Proteomes" id="UP000182264"/>
    </source>
</evidence>
<dbReference type="SFLD" id="SFLDS00029">
    <property type="entry name" value="Radical_SAM"/>
    <property type="match status" value="1"/>
</dbReference>
<accession>A0A1L3GGH6</accession>
<reference evidence="8 9" key="1">
    <citation type="journal article" date="2017" name="Genome Announc.">
        <title>Complete Genome Sequences of Two Acetylene-Fermenting Pelobacter acetylenicus Strains.</title>
        <authorList>
            <person name="Sutton J.M."/>
            <person name="Baesman S.M."/>
            <person name="Fierst J.L."/>
            <person name="Poret-Peterson A.T."/>
            <person name="Oremland R.S."/>
            <person name="Dunlap D.S."/>
            <person name="Akob D.M."/>
        </authorList>
    </citation>
    <scope>NUCLEOTIDE SEQUENCE [LARGE SCALE GENOMIC DNA]</scope>
    <source>
        <strain evidence="8 9">DSM 3247</strain>
    </source>
</reference>
<dbReference type="InterPro" id="IPR012840">
    <property type="entry name" value="NrdG2"/>
</dbReference>
<evidence type="ECO:0000259" key="7">
    <source>
        <dbReference type="PROSITE" id="PS51918"/>
    </source>
</evidence>
<dbReference type="GO" id="GO:0003824">
    <property type="term" value="F:catalytic activity"/>
    <property type="evidence" value="ECO:0007669"/>
    <property type="project" value="InterPro"/>
</dbReference>
<evidence type="ECO:0000256" key="1">
    <source>
        <dbReference type="ARBA" id="ARBA00001966"/>
    </source>
</evidence>
<dbReference type="SUPFAM" id="SSF102114">
    <property type="entry name" value="Radical SAM enzymes"/>
    <property type="match status" value="1"/>
</dbReference>
<dbReference type="InterPro" id="IPR007197">
    <property type="entry name" value="rSAM"/>
</dbReference>
<proteinExistence type="predicted"/>